<evidence type="ECO:0000256" key="1">
    <source>
        <dbReference type="RuleBase" id="RU365057"/>
    </source>
</evidence>
<dbReference type="GO" id="GO:0005730">
    <property type="term" value="C:nucleolus"/>
    <property type="evidence" value="ECO:0007669"/>
    <property type="project" value="UniProtKB-SubCell"/>
</dbReference>
<evidence type="ECO:0000313" key="4">
    <source>
        <dbReference type="WBParaSite" id="Hba_10350"/>
    </source>
</evidence>
<dbReference type="InterPro" id="IPR027312">
    <property type="entry name" value="Sda1"/>
</dbReference>
<dbReference type="GO" id="GO:0015031">
    <property type="term" value="P:protein transport"/>
    <property type="evidence" value="ECO:0007669"/>
    <property type="project" value="UniProtKB-KW"/>
</dbReference>
<keyword evidence="1" id="KW-0653">Protein transport</keyword>
<name>A0A1I7WYT8_HETBA</name>
<dbReference type="GO" id="GO:0042273">
    <property type="term" value="P:ribosomal large subunit biogenesis"/>
    <property type="evidence" value="ECO:0007669"/>
    <property type="project" value="UniProtKB-UniRule"/>
</dbReference>
<comment type="subcellular location">
    <subcellularLocation>
        <location evidence="1">Nucleus</location>
        <location evidence="1">Nucleolus</location>
    </subcellularLocation>
</comment>
<comment type="similarity">
    <text evidence="1">Belongs to the SDA1 family.</text>
</comment>
<sequence>MVTSVTPLPASARYSRYTMSERNLGLMSEIIRKDPESYHEEFREQFDHYLHTMKLLHLQPQQHRMELQPLLDTVTFLSGLAKYYPCSNALLKRLYTKKKDMKLLGKIQNFCFAKMKDSRAIVARAAQLICIDAFRKRYWRDAKCANVTAMKFFLGSKKDEEGLSDDSDEQGSELEEDSKTIKEVNFYLYFLQVFVVA</sequence>
<keyword evidence="1" id="KW-0539">Nucleus</keyword>
<proteinExistence type="inferred from homology"/>
<dbReference type="Pfam" id="PF08158">
    <property type="entry name" value="SDA1_HEAT"/>
    <property type="match status" value="1"/>
</dbReference>
<keyword evidence="3" id="KW-1185">Reference proteome</keyword>
<dbReference type="PANTHER" id="PTHR12730">
    <property type="entry name" value="HSDA/SDA1-RELATED"/>
    <property type="match status" value="1"/>
</dbReference>
<dbReference type="Proteomes" id="UP000095283">
    <property type="component" value="Unplaced"/>
</dbReference>
<evidence type="ECO:0000313" key="3">
    <source>
        <dbReference type="Proteomes" id="UP000095283"/>
    </source>
</evidence>
<feature type="domain" description="SDA1 N-terminal" evidence="2">
    <location>
        <begin position="90"/>
        <end position="176"/>
    </location>
</feature>
<comment type="function">
    <text evidence="1">Required for 60S pre-ribosomal subunits export to the cytoplasm.</text>
</comment>
<organism evidence="3 4">
    <name type="scientific">Heterorhabditis bacteriophora</name>
    <name type="common">Entomopathogenic nematode worm</name>
    <dbReference type="NCBI Taxonomy" id="37862"/>
    <lineage>
        <taxon>Eukaryota</taxon>
        <taxon>Metazoa</taxon>
        <taxon>Ecdysozoa</taxon>
        <taxon>Nematoda</taxon>
        <taxon>Chromadorea</taxon>
        <taxon>Rhabditida</taxon>
        <taxon>Rhabditina</taxon>
        <taxon>Rhabditomorpha</taxon>
        <taxon>Strongyloidea</taxon>
        <taxon>Heterorhabditidae</taxon>
        <taxon>Heterorhabditis</taxon>
    </lineage>
</organism>
<dbReference type="GO" id="GO:0000055">
    <property type="term" value="P:ribosomal large subunit export from nucleus"/>
    <property type="evidence" value="ECO:0007669"/>
    <property type="project" value="UniProtKB-UniRule"/>
</dbReference>
<protein>
    <recommendedName>
        <fullName evidence="1">Protein SDA1</fullName>
    </recommendedName>
</protein>
<reference evidence="4" key="1">
    <citation type="submission" date="2016-11" db="UniProtKB">
        <authorList>
            <consortium name="WormBaseParasite"/>
        </authorList>
    </citation>
    <scope>IDENTIFICATION</scope>
</reference>
<keyword evidence="1" id="KW-0813">Transport</keyword>
<accession>A0A1I7WYT8</accession>
<dbReference type="PANTHER" id="PTHR12730:SF0">
    <property type="entry name" value="PROTEIN SDA1 HOMOLOG"/>
    <property type="match status" value="1"/>
</dbReference>
<dbReference type="InterPro" id="IPR012977">
    <property type="entry name" value="SDA1_N"/>
</dbReference>
<evidence type="ECO:0000259" key="2">
    <source>
        <dbReference type="Pfam" id="PF08158"/>
    </source>
</evidence>
<keyword evidence="1" id="KW-0690">Ribosome biogenesis</keyword>
<dbReference type="WBParaSite" id="Hba_10350">
    <property type="protein sequence ID" value="Hba_10350"/>
    <property type="gene ID" value="Hba_10350"/>
</dbReference>
<dbReference type="AlphaFoldDB" id="A0A1I7WYT8"/>